<dbReference type="GO" id="GO:0070402">
    <property type="term" value="F:NADPH binding"/>
    <property type="evidence" value="ECO:0007669"/>
    <property type="project" value="TreeGrafter"/>
</dbReference>
<protein>
    <submittedName>
        <fullName evidence="2">HNH endonuclease</fullName>
    </submittedName>
</protein>
<evidence type="ECO:0000313" key="3">
    <source>
        <dbReference type="Proteomes" id="UP000010478"/>
    </source>
</evidence>
<dbReference type="InterPro" id="IPR030934">
    <property type="entry name" value="Intein_C"/>
</dbReference>
<dbReference type="CDD" id="cd20175">
    <property type="entry name" value="ThyX"/>
    <property type="match status" value="1"/>
</dbReference>
<keyword evidence="2" id="KW-0378">Hydrolase</keyword>
<dbReference type="InterPro" id="IPR006141">
    <property type="entry name" value="Intein_N"/>
</dbReference>
<gene>
    <name evidence="2" type="ORF">Osc7112_5223</name>
</gene>
<reference evidence="2 3" key="1">
    <citation type="submission" date="2012-05" db="EMBL/GenBank/DDBJ databases">
        <title>Finished chromosome of genome of Oscillatoria sp. PCC 7112.</title>
        <authorList>
            <consortium name="US DOE Joint Genome Institute"/>
            <person name="Gugger M."/>
            <person name="Coursin T."/>
            <person name="Rippka R."/>
            <person name="Tandeau De Marsac N."/>
            <person name="Huntemann M."/>
            <person name="Wei C.-L."/>
            <person name="Han J."/>
            <person name="Detter J.C."/>
            <person name="Han C."/>
            <person name="Tapia R."/>
            <person name="Davenport K."/>
            <person name="Daligault H."/>
            <person name="Erkkila T."/>
            <person name="Gu W."/>
            <person name="Munk A.C.C."/>
            <person name="Teshima H."/>
            <person name="Xu Y."/>
            <person name="Chain P."/>
            <person name="Chen A."/>
            <person name="Krypides N."/>
            <person name="Mavromatis K."/>
            <person name="Markowitz V."/>
            <person name="Szeto E."/>
            <person name="Ivanova N."/>
            <person name="Mikhailova N."/>
            <person name="Ovchinnikova G."/>
            <person name="Pagani I."/>
            <person name="Pati A."/>
            <person name="Goodwin L."/>
            <person name="Peters L."/>
            <person name="Pitluck S."/>
            <person name="Woyke T."/>
            <person name="Kerfeld C."/>
        </authorList>
    </citation>
    <scope>NUCLEOTIDE SEQUENCE [LARGE SCALE GENOMIC DNA]</scope>
    <source>
        <strain evidence="2 3">PCC 7112</strain>
    </source>
</reference>
<dbReference type="GO" id="GO:0050660">
    <property type="term" value="F:flavin adenine dinucleotide binding"/>
    <property type="evidence" value="ECO:0007669"/>
    <property type="project" value="InterPro"/>
</dbReference>
<dbReference type="CDD" id="cd00081">
    <property type="entry name" value="Hint"/>
    <property type="match status" value="1"/>
</dbReference>
<dbReference type="AlphaFoldDB" id="K9VMZ9"/>
<name>K9VMZ9_9CYAN</name>
<dbReference type="PATRIC" id="fig|179408.3.peg.6529"/>
<dbReference type="InterPro" id="IPR003615">
    <property type="entry name" value="HNH_nuc"/>
</dbReference>
<dbReference type="InterPro" id="IPR003669">
    <property type="entry name" value="Thymidylate_synthase_ThyX"/>
</dbReference>
<dbReference type="GO" id="GO:0050797">
    <property type="term" value="F:thymidylate synthase (FAD) activity"/>
    <property type="evidence" value="ECO:0007669"/>
    <property type="project" value="InterPro"/>
</dbReference>
<dbReference type="CDD" id="cd00085">
    <property type="entry name" value="HNHc"/>
    <property type="match status" value="1"/>
</dbReference>
<dbReference type="NCBIfam" id="TIGR01443">
    <property type="entry name" value="intein_Cterm"/>
    <property type="match status" value="1"/>
</dbReference>
<dbReference type="Pfam" id="PF14890">
    <property type="entry name" value="Intein_splicing"/>
    <property type="match status" value="1"/>
</dbReference>
<dbReference type="PANTHER" id="PTHR34934">
    <property type="entry name" value="FLAVIN-DEPENDENT THYMIDYLATE SYNTHASE"/>
    <property type="match status" value="1"/>
</dbReference>
<dbReference type="KEGG" id="oni:Osc7112_5223"/>
<dbReference type="GO" id="GO:0016539">
    <property type="term" value="P:intein-mediated protein splicing"/>
    <property type="evidence" value="ECO:0007669"/>
    <property type="project" value="InterPro"/>
</dbReference>
<dbReference type="GO" id="GO:0008270">
    <property type="term" value="F:zinc ion binding"/>
    <property type="evidence" value="ECO:0007669"/>
    <property type="project" value="InterPro"/>
</dbReference>
<dbReference type="GO" id="GO:0006231">
    <property type="term" value="P:dTMP biosynthetic process"/>
    <property type="evidence" value="ECO:0007669"/>
    <property type="project" value="InterPro"/>
</dbReference>
<dbReference type="STRING" id="179408.Osc7112_5223"/>
<dbReference type="Pfam" id="PF02511">
    <property type="entry name" value="Thy1"/>
    <property type="match status" value="2"/>
</dbReference>
<evidence type="ECO:0000313" key="2">
    <source>
        <dbReference type="EMBL" id="AFZ09473.1"/>
    </source>
</evidence>
<proteinExistence type="predicted"/>
<evidence type="ECO:0000259" key="1">
    <source>
        <dbReference type="SMART" id="SM00305"/>
    </source>
</evidence>
<dbReference type="Gene3D" id="1.10.30.50">
    <property type="match status" value="1"/>
</dbReference>
<dbReference type="InterPro" id="IPR003586">
    <property type="entry name" value="Hint_dom_C"/>
</dbReference>
<dbReference type="InterPro" id="IPR036844">
    <property type="entry name" value="Hint_dom_sf"/>
</dbReference>
<dbReference type="eggNOG" id="COG1403">
    <property type="taxonomic scope" value="Bacteria"/>
</dbReference>
<dbReference type="GO" id="GO:0004519">
    <property type="term" value="F:endonuclease activity"/>
    <property type="evidence" value="ECO:0007669"/>
    <property type="project" value="UniProtKB-KW"/>
</dbReference>
<dbReference type="HOGENOM" id="CLU_025253_0_0_3"/>
<dbReference type="eggNOG" id="COG1351">
    <property type="taxonomic scope" value="Bacteria"/>
</dbReference>
<dbReference type="OrthoDB" id="527496at2"/>
<accession>K9VMZ9</accession>
<dbReference type="PROSITE" id="PS50817">
    <property type="entry name" value="INTEIN_N_TER"/>
    <property type="match status" value="1"/>
</dbReference>
<sequence>MDRFRVEVISQTPNPQQVIYAALHQDYTENFVFDERDSWPCEAECGEIIVKRLLAGDRGHYGPLEHPQIIFNCGYFPHSVMQQARTHRVGVSFDVQCLAADTAITFVDCEGSAGKKNLSKTIGELYDLWTNGEKAIRSRSIRGRNGEPPGEYRRDCKQRIRKMRLRVLNEQTGLFEVGHIKDVMCSGIQPVYKVTLEDGKTLECTTNHRLFTASGWQTMKDAVGLTTASDGNVVSIAKNSYVMCNGLSVTDDRLYTDKSWLEAQIAKGLTIKEIAGLSACSIATVKVWIDKFELSLKCSSPHYLDNHKPWNYNPHALYRNKAWLVEQLNQGLHADEIATLANCSIEAVKKWIYAYGLSLNKRKPGRDEPWNKGKGGYQLNLSEESRQRRIENAKIYTQRGAESNFWKGGTSTDRELIGAWTRQIAPQVHKKFDFICQKCAVRGGVLHAHHLIPVFADKSLAYDFDNLVTFCKECHEYIHQKNLELEFAKAYSPILEPENWQVKPKQKGRKLRSHPVKVKSVEYIGEQMTYDLEVDGEWHNFVANGLVVHNSLRYTGNQFLDVAVGKKDIEDIFYLRPVDYYTDREGKKYYYSPEQRQQDLQWCLEAAKRYKIDFDGGMSEEHARGKLPFDYRQHFVVSFNLRSFLHFSDLRNKKNAQLEIQKLCEMMWPHFEKWAPDIAKWYTTNRLGKARLAP</sequence>
<dbReference type="GO" id="GO:0003676">
    <property type="term" value="F:nucleic acid binding"/>
    <property type="evidence" value="ECO:0007669"/>
    <property type="project" value="InterPro"/>
</dbReference>
<dbReference type="Gene3D" id="3.30.1360.170">
    <property type="match status" value="2"/>
</dbReference>
<dbReference type="EMBL" id="CP003614">
    <property type="protein sequence ID" value="AFZ09473.1"/>
    <property type="molecule type" value="Genomic_DNA"/>
</dbReference>
<dbReference type="PROSITE" id="PS51331">
    <property type="entry name" value="THYX"/>
    <property type="match status" value="1"/>
</dbReference>
<dbReference type="SUPFAM" id="SSF69796">
    <property type="entry name" value="Thymidylate synthase-complementing protein Thy1"/>
    <property type="match status" value="2"/>
</dbReference>
<keyword evidence="3" id="KW-1185">Reference proteome</keyword>
<keyword evidence="2" id="KW-0255">Endonuclease</keyword>
<dbReference type="Gene3D" id="2.170.16.10">
    <property type="entry name" value="Hedgehog/Intein (Hint) domain"/>
    <property type="match status" value="2"/>
</dbReference>
<keyword evidence="2" id="KW-0540">Nuclease</keyword>
<feature type="domain" description="Hint" evidence="1">
    <location>
        <begin position="510"/>
        <end position="556"/>
    </location>
</feature>
<dbReference type="PROSITE" id="PS50818">
    <property type="entry name" value="INTEIN_C_TER"/>
    <property type="match status" value="1"/>
</dbReference>
<dbReference type="InterPro" id="IPR036098">
    <property type="entry name" value="Thymidylate_synthase_ThyX_sf"/>
</dbReference>
<dbReference type="GO" id="GO:0004799">
    <property type="term" value="F:thymidylate synthase activity"/>
    <property type="evidence" value="ECO:0007669"/>
    <property type="project" value="TreeGrafter"/>
</dbReference>
<dbReference type="PANTHER" id="PTHR34934:SF1">
    <property type="entry name" value="FLAVIN-DEPENDENT THYMIDYLATE SYNTHASE"/>
    <property type="match status" value="1"/>
</dbReference>
<dbReference type="eggNOG" id="COG1372">
    <property type="taxonomic scope" value="Bacteria"/>
</dbReference>
<dbReference type="SUPFAM" id="SSF51294">
    <property type="entry name" value="Hedgehog/intein (Hint) domain"/>
    <property type="match status" value="1"/>
</dbReference>
<dbReference type="RefSeq" id="WP_015178695.1">
    <property type="nucleotide sequence ID" value="NC_019729.1"/>
</dbReference>
<dbReference type="Proteomes" id="UP000010478">
    <property type="component" value="Chromosome"/>
</dbReference>
<dbReference type="SMART" id="SM00305">
    <property type="entry name" value="HintC"/>
    <property type="match status" value="1"/>
</dbReference>
<organism evidence="2 3">
    <name type="scientific">Phormidium nigroviride PCC 7112</name>
    <dbReference type="NCBI Taxonomy" id="179408"/>
    <lineage>
        <taxon>Bacteria</taxon>
        <taxon>Bacillati</taxon>
        <taxon>Cyanobacteriota</taxon>
        <taxon>Cyanophyceae</taxon>
        <taxon>Oscillatoriophycideae</taxon>
        <taxon>Oscillatoriales</taxon>
        <taxon>Oscillatoriaceae</taxon>
        <taxon>Phormidium</taxon>
    </lineage>
</organism>